<proteinExistence type="predicted"/>
<dbReference type="PROSITE" id="PS50943">
    <property type="entry name" value="HTH_CROC1"/>
    <property type="match status" value="1"/>
</dbReference>
<dbReference type="PANTHER" id="PTHR46558:SF4">
    <property type="entry name" value="DNA-BIDING PHAGE PROTEIN"/>
    <property type="match status" value="1"/>
</dbReference>
<dbReference type="InterPro" id="IPR001387">
    <property type="entry name" value="Cro/C1-type_HTH"/>
</dbReference>
<feature type="domain" description="HTH cro/C1-type" evidence="2">
    <location>
        <begin position="7"/>
        <end position="62"/>
    </location>
</feature>
<sequence length="113" mass="12897">MNLGERLKVARKSKGLTQDELAEKIGTSRGVITNIEYNKTEMPQPLIINALCNVLEINKEWLLNGTGEMNNSEELKSSRILSEIYSISKDLSEDEQLYILNVIKTYKKHISQK</sequence>
<keyword evidence="1" id="KW-0238">DNA-binding</keyword>
<dbReference type="CDD" id="cd00093">
    <property type="entry name" value="HTH_XRE"/>
    <property type="match status" value="1"/>
</dbReference>
<dbReference type="EMBL" id="JAEEGC010000034">
    <property type="protein sequence ID" value="MBV7272825.1"/>
    <property type="molecule type" value="Genomic_DNA"/>
</dbReference>
<keyword evidence="4" id="KW-1185">Reference proteome</keyword>
<name>A0A949WQJ4_9CLOT</name>
<dbReference type="SMART" id="SM00530">
    <property type="entry name" value="HTH_XRE"/>
    <property type="match status" value="1"/>
</dbReference>
<dbReference type="Proteomes" id="UP000694308">
    <property type="component" value="Unassembled WGS sequence"/>
</dbReference>
<evidence type="ECO:0000259" key="2">
    <source>
        <dbReference type="PROSITE" id="PS50943"/>
    </source>
</evidence>
<gene>
    <name evidence="3" type="ORF">I6U48_07850</name>
</gene>
<protein>
    <submittedName>
        <fullName evidence="3">Helix-turn-helix transcriptional regulator</fullName>
    </submittedName>
</protein>
<dbReference type="AlphaFoldDB" id="A0A949WQJ4"/>
<dbReference type="Pfam" id="PF12844">
    <property type="entry name" value="HTH_19"/>
    <property type="match status" value="1"/>
</dbReference>
<evidence type="ECO:0000313" key="4">
    <source>
        <dbReference type="Proteomes" id="UP000694308"/>
    </source>
</evidence>
<accession>A0A949WQJ4</accession>
<reference evidence="3" key="1">
    <citation type="submission" date="2020-12" db="EMBL/GenBank/DDBJ databases">
        <title>Clostridium thailandense sp. nov., a novel acetogenic bacterium isolated from peat land soil in Thailand.</title>
        <authorList>
            <person name="Chaikitkaew S."/>
            <person name="Birkeland N.K."/>
        </authorList>
    </citation>
    <scope>NUCLEOTIDE SEQUENCE</scope>
    <source>
        <strain evidence="3">PL3</strain>
    </source>
</reference>
<dbReference type="PANTHER" id="PTHR46558">
    <property type="entry name" value="TRACRIPTIONAL REGULATORY PROTEIN-RELATED-RELATED"/>
    <property type="match status" value="1"/>
</dbReference>
<dbReference type="GO" id="GO:0003677">
    <property type="term" value="F:DNA binding"/>
    <property type="evidence" value="ECO:0007669"/>
    <property type="project" value="UniProtKB-KW"/>
</dbReference>
<organism evidence="3 4">
    <name type="scientific">Clostridium thailandense</name>
    <dbReference type="NCBI Taxonomy" id="2794346"/>
    <lineage>
        <taxon>Bacteria</taxon>
        <taxon>Bacillati</taxon>
        <taxon>Bacillota</taxon>
        <taxon>Clostridia</taxon>
        <taxon>Eubacteriales</taxon>
        <taxon>Clostridiaceae</taxon>
        <taxon>Clostridium</taxon>
    </lineage>
</organism>
<evidence type="ECO:0000313" key="3">
    <source>
        <dbReference type="EMBL" id="MBV7272825.1"/>
    </source>
</evidence>
<evidence type="ECO:0000256" key="1">
    <source>
        <dbReference type="ARBA" id="ARBA00023125"/>
    </source>
</evidence>
<comment type="caution">
    <text evidence="3">The sequence shown here is derived from an EMBL/GenBank/DDBJ whole genome shotgun (WGS) entry which is preliminary data.</text>
</comment>